<feature type="transmembrane region" description="Helical" evidence="1">
    <location>
        <begin position="49"/>
        <end position="70"/>
    </location>
</feature>
<evidence type="ECO:0000313" key="2">
    <source>
        <dbReference type="EMBL" id="MBO9153789.1"/>
    </source>
</evidence>
<keyword evidence="1" id="KW-1133">Transmembrane helix</keyword>
<gene>
    <name evidence="2" type="ORF">J7I43_16295</name>
</gene>
<dbReference type="Proteomes" id="UP000679126">
    <property type="component" value="Unassembled WGS sequence"/>
</dbReference>
<keyword evidence="1" id="KW-0472">Membrane</keyword>
<dbReference type="InterPro" id="IPR013901">
    <property type="entry name" value="Anthrone_oxy"/>
</dbReference>
<evidence type="ECO:0000256" key="1">
    <source>
        <dbReference type="SAM" id="Phobius"/>
    </source>
</evidence>
<protein>
    <submittedName>
        <fullName evidence="2">DUF1772 domain-containing protein</fullName>
    </submittedName>
</protein>
<dbReference type="RefSeq" id="WP_209146912.1">
    <property type="nucleotide sequence ID" value="NZ_JAGHKP010000003.1"/>
</dbReference>
<organism evidence="2 3">
    <name type="scientific">Chitinophaga chungangae</name>
    <dbReference type="NCBI Taxonomy" id="2821488"/>
    <lineage>
        <taxon>Bacteria</taxon>
        <taxon>Pseudomonadati</taxon>
        <taxon>Bacteroidota</taxon>
        <taxon>Chitinophagia</taxon>
        <taxon>Chitinophagales</taxon>
        <taxon>Chitinophagaceae</taxon>
        <taxon>Chitinophaga</taxon>
    </lineage>
</organism>
<reference evidence="3" key="1">
    <citation type="submission" date="2021-03" db="EMBL/GenBank/DDBJ databases">
        <title>Assistant Professor.</title>
        <authorList>
            <person name="Huq M.A."/>
        </authorList>
    </citation>
    <scope>NUCLEOTIDE SEQUENCE [LARGE SCALE GENOMIC DNA]</scope>
    <source>
        <strain evidence="3">MAH-28</strain>
    </source>
</reference>
<feature type="transmembrane region" description="Helical" evidence="1">
    <location>
        <begin position="82"/>
        <end position="105"/>
    </location>
</feature>
<sequence>MIVNITLFLATMATVLAAGLFYSYAVSVNPGLGRLPDAAYLSAMQSINRAILNPLFFLSFMGAVLLLPASAWMHYSRNHIRFWWLLAAAVVYIAGTFGVTVAGNVPLNNTLDAMNLEGATPEQLSGWRKTFEKPWNTLNTVRTWANILSAAILAAMFIFTKDTQGE</sequence>
<name>A0ABS3YI75_9BACT</name>
<proteinExistence type="predicted"/>
<dbReference type="Pfam" id="PF08592">
    <property type="entry name" value="Anthrone_oxy"/>
    <property type="match status" value="1"/>
</dbReference>
<comment type="caution">
    <text evidence="2">The sequence shown here is derived from an EMBL/GenBank/DDBJ whole genome shotgun (WGS) entry which is preliminary data.</text>
</comment>
<accession>A0ABS3YI75</accession>
<keyword evidence="1" id="KW-0812">Transmembrane</keyword>
<dbReference type="EMBL" id="JAGHKP010000003">
    <property type="protein sequence ID" value="MBO9153789.1"/>
    <property type="molecule type" value="Genomic_DNA"/>
</dbReference>
<evidence type="ECO:0000313" key="3">
    <source>
        <dbReference type="Proteomes" id="UP000679126"/>
    </source>
</evidence>
<feature type="transmembrane region" description="Helical" evidence="1">
    <location>
        <begin position="143"/>
        <end position="160"/>
    </location>
</feature>
<keyword evidence="3" id="KW-1185">Reference proteome</keyword>